<feature type="compositionally biased region" description="Polar residues" evidence="1">
    <location>
        <begin position="209"/>
        <end position="221"/>
    </location>
</feature>
<evidence type="ECO:0000313" key="2">
    <source>
        <dbReference type="Proteomes" id="UP000694920"/>
    </source>
</evidence>
<proteinExistence type="predicted"/>
<evidence type="ECO:0000256" key="1">
    <source>
        <dbReference type="SAM" id="MobiDB-lite"/>
    </source>
</evidence>
<evidence type="ECO:0000313" key="3">
    <source>
        <dbReference type="RefSeq" id="XP_015604154.1"/>
    </source>
</evidence>
<name>A0AAJ7C7X8_CEPCN</name>
<dbReference type="PANTHER" id="PTHR33480">
    <property type="entry name" value="SET DOMAIN-CONTAINING PROTEIN-RELATED"/>
    <property type="match status" value="1"/>
</dbReference>
<keyword evidence="2" id="KW-1185">Reference proteome</keyword>
<organism evidence="2 3">
    <name type="scientific">Cephus cinctus</name>
    <name type="common">Wheat stem sawfly</name>
    <dbReference type="NCBI Taxonomy" id="211228"/>
    <lineage>
        <taxon>Eukaryota</taxon>
        <taxon>Metazoa</taxon>
        <taxon>Ecdysozoa</taxon>
        <taxon>Arthropoda</taxon>
        <taxon>Hexapoda</taxon>
        <taxon>Insecta</taxon>
        <taxon>Pterygota</taxon>
        <taxon>Neoptera</taxon>
        <taxon>Endopterygota</taxon>
        <taxon>Hymenoptera</taxon>
        <taxon>Cephoidea</taxon>
        <taxon>Cephidae</taxon>
        <taxon>Cephus</taxon>
    </lineage>
</organism>
<sequence>MVRKNYDALNKEFSQTVWMKLAAATLILIQLFNRRRAGEIERIFIDDFRSQQKIDNSTIGEAYTKFTPDEKRAAMKYLLLKYRPTALVNKRIPYLFGIPGTLKGDYKNFRACELIRKFAVDCGAENPQTLRGTILRKQIATMCITFNLTDNDISDLANFLGYADKIHKDYYRQPIISREILHVSKLLEAVQGKNDDSEGDSDDGGNVCKTGSSTLGTSVNRSETEIRIGTNEHRHTNENPATQLSGDQEPEFGDTNYDKGNSSDDEIFAKPKAKKKRSTSPYGKCRRTRWNEKEKEIARRYFSQSIATKTLPSFQMIQEIIDANPGIFNRNLASSKSWVSNQIKKGS</sequence>
<gene>
    <name evidence="3" type="primary">LOC107271999</name>
</gene>
<dbReference type="AlphaFoldDB" id="A0AAJ7C7X8"/>
<reference evidence="3" key="1">
    <citation type="submission" date="2025-08" db="UniProtKB">
        <authorList>
            <consortium name="RefSeq"/>
        </authorList>
    </citation>
    <scope>IDENTIFICATION</scope>
</reference>
<dbReference type="KEGG" id="ccin:107271999"/>
<feature type="region of interest" description="Disordered" evidence="1">
    <location>
        <begin position="192"/>
        <end position="285"/>
    </location>
</feature>
<dbReference type="RefSeq" id="XP_015604154.1">
    <property type="nucleotide sequence ID" value="XM_015748668.1"/>
</dbReference>
<dbReference type="PANTHER" id="PTHR33480:SF1">
    <property type="entry name" value="TYR RECOMBINASE DOMAIN-CONTAINING PROTEIN"/>
    <property type="match status" value="1"/>
</dbReference>
<protein>
    <submittedName>
        <fullName evidence="3">Uncharacterized protein LOC107271999</fullName>
    </submittedName>
</protein>
<accession>A0AAJ7C7X8</accession>
<dbReference type="Proteomes" id="UP000694920">
    <property type="component" value="Unplaced"/>
</dbReference>
<feature type="compositionally biased region" description="Basic and acidic residues" evidence="1">
    <location>
        <begin position="222"/>
        <end position="237"/>
    </location>
</feature>
<dbReference type="GeneID" id="107271999"/>
<feature type="compositionally biased region" description="Basic residues" evidence="1">
    <location>
        <begin position="271"/>
        <end position="285"/>
    </location>
</feature>